<dbReference type="AlphaFoldDB" id="A0A3E1NJT4"/>
<dbReference type="InterPro" id="IPR042095">
    <property type="entry name" value="SUMF_sf"/>
</dbReference>
<reference evidence="3 4" key="1">
    <citation type="submission" date="2018-08" db="EMBL/GenBank/DDBJ databases">
        <title>Chitinophagaceae sp. K23C18032701, a novel bacterium isolated from forest soil.</title>
        <authorList>
            <person name="Wang C."/>
        </authorList>
    </citation>
    <scope>NUCLEOTIDE SEQUENCE [LARGE SCALE GENOMIC DNA]</scope>
    <source>
        <strain evidence="3 4">K23C18032701</strain>
    </source>
</reference>
<evidence type="ECO:0000256" key="1">
    <source>
        <dbReference type="SAM" id="SignalP"/>
    </source>
</evidence>
<dbReference type="Gene3D" id="3.90.1580.10">
    <property type="entry name" value="paralog of FGE (formylglycine-generating enzyme)"/>
    <property type="match status" value="1"/>
</dbReference>
<name>A0A3E1NJT4_9BACT</name>
<feature type="signal peptide" evidence="1">
    <location>
        <begin position="1"/>
        <end position="25"/>
    </location>
</feature>
<dbReference type="PANTHER" id="PTHR23150">
    <property type="entry name" value="SULFATASE MODIFYING FACTOR 1, 2"/>
    <property type="match status" value="1"/>
</dbReference>
<dbReference type="GO" id="GO:0120147">
    <property type="term" value="F:formylglycine-generating oxidase activity"/>
    <property type="evidence" value="ECO:0007669"/>
    <property type="project" value="TreeGrafter"/>
</dbReference>
<feature type="chain" id="PRO_5017728811" evidence="1">
    <location>
        <begin position="26"/>
        <end position="325"/>
    </location>
</feature>
<dbReference type="RefSeq" id="WP_116847442.1">
    <property type="nucleotide sequence ID" value="NZ_QTJU01000003.1"/>
</dbReference>
<evidence type="ECO:0000259" key="2">
    <source>
        <dbReference type="Pfam" id="PF03781"/>
    </source>
</evidence>
<keyword evidence="1" id="KW-0732">Signal</keyword>
<gene>
    <name evidence="3" type="ORF">DXN05_11795</name>
</gene>
<accession>A0A3E1NJT4</accession>
<protein>
    <submittedName>
        <fullName evidence="3">Formylglycine-generating enzyme family protein</fullName>
    </submittedName>
</protein>
<dbReference type="SUPFAM" id="SSF56436">
    <property type="entry name" value="C-type lectin-like"/>
    <property type="match status" value="1"/>
</dbReference>
<dbReference type="Proteomes" id="UP000261284">
    <property type="component" value="Unassembled WGS sequence"/>
</dbReference>
<keyword evidence="4" id="KW-1185">Reference proteome</keyword>
<proteinExistence type="predicted"/>
<dbReference type="OrthoDB" id="9768004at2"/>
<feature type="domain" description="Sulfatase-modifying factor enzyme-like" evidence="2">
    <location>
        <begin position="47"/>
        <end position="275"/>
    </location>
</feature>
<organism evidence="3 4">
    <name type="scientific">Deminuibacter soli</name>
    <dbReference type="NCBI Taxonomy" id="2291815"/>
    <lineage>
        <taxon>Bacteria</taxon>
        <taxon>Pseudomonadati</taxon>
        <taxon>Bacteroidota</taxon>
        <taxon>Chitinophagia</taxon>
        <taxon>Chitinophagales</taxon>
        <taxon>Chitinophagaceae</taxon>
        <taxon>Deminuibacter</taxon>
    </lineage>
</organism>
<dbReference type="InterPro" id="IPR005532">
    <property type="entry name" value="SUMF_dom"/>
</dbReference>
<dbReference type="EMBL" id="QTJU01000003">
    <property type="protein sequence ID" value="RFM28196.1"/>
    <property type="molecule type" value="Genomic_DNA"/>
</dbReference>
<dbReference type="InterPro" id="IPR051043">
    <property type="entry name" value="Sulfatase_Mod_Factor_Kinase"/>
</dbReference>
<evidence type="ECO:0000313" key="4">
    <source>
        <dbReference type="Proteomes" id="UP000261284"/>
    </source>
</evidence>
<dbReference type="InterPro" id="IPR016187">
    <property type="entry name" value="CTDL_fold"/>
</dbReference>
<evidence type="ECO:0000313" key="3">
    <source>
        <dbReference type="EMBL" id="RFM28196.1"/>
    </source>
</evidence>
<sequence length="325" mass="36774">MKKHPVVLIAYACCFLLVCSTPAIAQQGADTLHSYVQSIPNTRVSFKMIAIPAGSFTMGSNAKETGHQPEEGPATTVTLPAFWIEEHETTYDEYILFQDEARDQQPVPDGISRPSPPYIDFTLGMGKDGGFPANSMSNYAALMYCKWLYKKTGIFYRLPTEAEWEYACRAGSSTAYYYGSDEKSLSKYGWYNGNSENKYHVVKQLQPNAWGLYDMEGNVSEWTLDQYSAHYFDSIQHHTTSPALTPVTRHPITLRGGNFRDDATALRSAARLKSNLQWNERDPQIPRSKWWNADAPFIGFRIMRPLQQPTPEAVNAFFAQFLSLK</sequence>
<dbReference type="Pfam" id="PF03781">
    <property type="entry name" value="FGE-sulfatase"/>
    <property type="match status" value="1"/>
</dbReference>
<comment type="caution">
    <text evidence="3">The sequence shown here is derived from an EMBL/GenBank/DDBJ whole genome shotgun (WGS) entry which is preliminary data.</text>
</comment>
<dbReference type="PANTHER" id="PTHR23150:SF19">
    <property type="entry name" value="FORMYLGLYCINE-GENERATING ENZYME"/>
    <property type="match status" value="1"/>
</dbReference>